<evidence type="ECO:0000313" key="4">
    <source>
        <dbReference type="Proteomes" id="UP000234341"/>
    </source>
</evidence>
<dbReference type="Proteomes" id="UP000234341">
    <property type="component" value="Unassembled WGS sequence"/>
</dbReference>
<proteinExistence type="predicted"/>
<organism evidence="3 4">
    <name type="scientific">Cupriavidus pauculus</name>
    <dbReference type="NCBI Taxonomy" id="82633"/>
    <lineage>
        <taxon>Bacteria</taxon>
        <taxon>Pseudomonadati</taxon>
        <taxon>Pseudomonadota</taxon>
        <taxon>Betaproteobacteria</taxon>
        <taxon>Burkholderiales</taxon>
        <taxon>Burkholderiaceae</taxon>
        <taxon>Cupriavidus</taxon>
    </lineage>
</organism>
<dbReference type="Pfam" id="PF09828">
    <property type="entry name" value="ChrB_C"/>
    <property type="match status" value="1"/>
</dbReference>
<dbReference type="EMBL" id="PJRP01000001">
    <property type="protein sequence ID" value="PLQ02630.1"/>
    <property type="molecule type" value="Genomic_DNA"/>
</dbReference>
<dbReference type="AlphaFoldDB" id="A0A2N5CK95"/>
<comment type="caution">
    <text evidence="3">The sequence shown here is derived from an EMBL/GenBank/DDBJ whole genome shotgun (WGS) entry which is preliminary data.</text>
</comment>
<dbReference type="Pfam" id="PF20229">
    <property type="entry name" value="ChrB_N"/>
    <property type="match status" value="1"/>
</dbReference>
<feature type="domain" description="ChrB N-terminal" evidence="2">
    <location>
        <begin position="3"/>
        <end position="75"/>
    </location>
</feature>
<reference evidence="3 4" key="1">
    <citation type="submission" date="2017-12" db="EMBL/GenBank/DDBJ databases">
        <title>Genome sequence of the active heterotrophic nitrifier-denitrifier, Cupriavidus pauculus UM1.</title>
        <authorList>
            <person name="Putonti C."/>
            <person name="Castignetti D."/>
        </authorList>
    </citation>
    <scope>NUCLEOTIDE SEQUENCE [LARGE SCALE GENOMIC DNA]</scope>
    <source>
        <strain evidence="3 4">UM1</strain>
    </source>
</reference>
<evidence type="ECO:0000313" key="3">
    <source>
        <dbReference type="EMBL" id="PLQ02630.1"/>
    </source>
</evidence>
<evidence type="ECO:0000259" key="1">
    <source>
        <dbReference type="Pfam" id="PF09828"/>
    </source>
</evidence>
<feature type="domain" description="ChrB C-terminal" evidence="1">
    <location>
        <begin position="161"/>
        <end position="289"/>
    </location>
</feature>
<sequence length="298" mass="32984">MRFWRAIKALGGAALRDGVYLVPNRAELLQPLQAIADDAADQDGKVWLLSVLATPEQQADYRRLFDRTAEYADWTTELAGGREAIAALGEAELLRVARRLGRGYDAIRKIDFFPAEAASIAEAKWRDFNAAVDAALSPGEPHGVSGAIARRDPAQYQGRCWATRRHLWVDRVACAWLIQRFIDPHARFLWLDDVRQCPDDALGFDFDGATFTHIGDRVSFEVLMASFGLDEDKGLSKLAQLVHVLDVGGAPVAEASGFEAVLTGARTRMPDDDALLRDMSPVLDSLYTHYGSASRRKR</sequence>
<protein>
    <recommendedName>
        <fullName evidence="5">Chromate resistance protein</fullName>
    </recommendedName>
</protein>
<gene>
    <name evidence="3" type="ORF">CYJ10_02710</name>
</gene>
<evidence type="ECO:0000259" key="2">
    <source>
        <dbReference type="Pfam" id="PF20229"/>
    </source>
</evidence>
<dbReference type="InterPro" id="IPR018634">
    <property type="entry name" value="ChrB_C"/>
</dbReference>
<dbReference type="InterPro" id="IPR046858">
    <property type="entry name" value="ChrB_N"/>
</dbReference>
<accession>A0A2N5CK95</accession>
<name>A0A2N5CK95_9BURK</name>
<evidence type="ECO:0008006" key="5">
    <source>
        <dbReference type="Google" id="ProtNLM"/>
    </source>
</evidence>